<reference evidence="4" key="1">
    <citation type="journal article" date="2020" name="Stud. Mycol.">
        <title>101 Dothideomycetes genomes: a test case for predicting lifestyles and emergence of pathogens.</title>
        <authorList>
            <person name="Haridas S."/>
            <person name="Albert R."/>
            <person name="Binder M."/>
            <person name="Bloem J."/>
            <person name="Labutti K."/>
            <person name="Salamov A."/>
            <person name="Andreopoulos B."/>
            <person name="Baker S."/>
            <person name="Barry K."/>
            <person name="Bills G."/>
            <person name="Bluhm B."/>
            <person name="Cannon C."/>
            <person name="Castanera R."/>
            <person name="Culley D."/>
            <person name="Daum C."/>
            <person name="Ezra D."/>
            <person name="Gonzalez J."/>
            <person name="Henrissat B."/>
            <person name="Kuo A."/>
            <person name="Liang C."/>
            <person name="Lipzen A."/>
            <person name="Lutzoni F."/>
            <person name="Magnuson J."/>
            <person name="Mondo S."/>
            <person name="Nolan M."/>
            <person name="Ohm R."/>
            <person name="Pangilinan J."/>
            <person name="Park H.-J."/>
            <person name="Ramirez L."/>
            <person name="Alfaro M."/>
            <person name="Sun H."/>
            <person name="Tritt A."/>
            <person name="Yoshinaga Y."/>
            <person name="Zwiers L.-H."/>
            <person name="Turgeon B."/>
            <person name="Goodwin S."/>
            <person name="Spatafora J."/>
            <person name="Crous P."/>
            <person name="Grigoriev I."/>
        </authorList>
    </citation>
    <scope>NUCLEOTIDE SEQUENCE</scope>
    <source>
        <strain evidence="4">CBS 116435</strain>
    </source>
</reference>
<dbReference type="GO" id="GO:0071513">
    <property type="term" value="C:phosphopantothenoylcysteine decarboxylase complex"/>
    <property type="evidence" value="ECO:0007669"/>
    <property type="project" value="TreeGrafter"/>
</dbReference>
<dbReference type="PANTHER" id="PTHR14359">
    <property type="entry name" value="HOMO-OLIGOMERIC FLAVIN CONTAINING CYS DECARBOXYLASE FAMILY"/>
    <property type="match status" value="1"/>
</dbReference>
<keyword evidence="5" id="KW-1185">Reference proteome</keyword>
<dbReference type="Gene3D" id="3.40.50.1950">
    <property type="entry name" value="Flavin prenyltransferase-like"/>
    <property type="match status" value="1"/>
</dbReference>
<dbReference type="Proteomes" id="UP000799441">
    <property type="component" value="Unassembled WGS sequence"/>
</dbReference>
<comment type="similarity">
    <text evidence="2">Belongs to the HFCD (homooligomeric flavin containing Cys decarboxylase) superfamily.</text>
</comment>
<evidence type="ECO:0000259" key="3">
    <source>
        <dbReference type="Pfam" id="PF02441"/>
    </source>
</evidence>
<dbReference type="SUPFAM" id="SSF52507">
    <property type="entry name" value="Homo-oligomeric flavin-containing Cys decarboxylases, HFCD"/>
    <property type="match status" value="1"/>
</dbReference>
<dbReference type="AlphaFoldDB" id="A0A9P4ULD7"/>
<evidence type="ECO:0000313" key="5">
    <source>
        <dbReference type="Proteomes" id="UP000799441"/>
    </source>
</evidence>
<name>A0A9P4ULD7_9PEZI</name>
<accession>A0A9P4ULD7</accession>
<comment type="caution">
    <text evidence="4">The sequence shown here is derived from an EMBL/GenBank/DDBJ whole genome shotgun (WGS) entry which is preliminary data.</text>
</comment>
<gene>
    <name evidence="4" type="ORF">K431DRAFT_339677</name>
</gene>
<dbReference type="EMBL" id="MU003804">
    <property type="protein sequence ID" value="KAF2720027.1"/>
    <property type="molecule type" value="Genomic_DNA"/>
</dbReference>
<protein>
    <submittedName>
        <fullName evidence="4">Flavo protein</fullName>
    </submittedName>
</protein>
<dbReference type="GO" id="GO:0015937">
    <property type="term" value="P:coenzyme A biosynthetic process"/>
    <property type="evidence" value="ECO:0007669"/>
    <property type="project" value="UniProtKB-KW"/>
</dbReference>
<proteinExistence type="inferred from homology"/>
<keyword evidence="1" id="KW-0173">Coenzyme A biosynthesis</keyword>
<dbReference type="GO" id="GO:0004633">
    <property type="term" value="F:phosphopantothenoylcysteine decarboxylase activity"/>
    <property type="evidence" value="ECO:0007669"/>
    <property type="project" value="TreeGrafter"/>
</dbReference>
<dbReference type="OrthoDB" id="1532798at2759"/>
<evidence type="ECO:0000256" key="2">
    <source>
        <dbReference type="ARBA" id="ARBA00038350"/>
    </source>
</evidence>
<feature type="domain" description="Flavoprotein" evidence="3">
    <location>
        <begin position="28"/>
        <end position="242"/>
    </location>
</feature>
<organism evidence="4 5">
    <name type="scientific">Polychaeton citri CBS 116435</name>
    <dbReference type="NCBI Taxonomy" id="1314669"/>
    <lineage>
        <taxon>Eukaryota</taxon>
        <taxon>Fungi</taxon>
        <taxon>Dikarya</taxon>
        <taxon>Ascomycota</taxon>
        <taxon>Pezizomycotina</taxon>
        <taxon>Dothideomycetes</taxon>
        <taxon>Dothideomycetidae</taxon>
        <taxon>Capnodiales</taxon>
        <taxon>Capnodiaceae</taxon>
        <taxon>Polychaeton</taxon>
    </lineage>
</organism>
<evidence type="ECO:0000313" key="4">
    <source>
        <dbReference type="EMBL" id="KAF2720027.1"/>
    </source>
</evidence>
<dbReference type="GO" id="GO:0010181">
    <property type="term" value="F:FMN binding"/>
    <property type="evidence" value="ECO:0007669"/>
    <property type="project" value="TreeGrafter"/>
</dbReference>
<dbReference type="PANTHER" id="PTHR14359:SF6">
    <property type="entry name" value="PHOSPHOPANTOTHENOYLCYSTEINE DECARBOXYLASE"/>
    <property type="match status" value="1"/>
</dbReference>
<evidence type="ECO:0000256" key="1">
    <source>
        <dbReference type="ARBA" id="ARBA00022993"/>
    </source>
</evidence>
<sequence length="247" mass="27012">MVFSLLLISISQPTRFKASDYINDGKRHLLLACTGSVATIKLPNIIASLSRSPNLSIRILISASASKFLQAQSQEQPSLDDIARLPNVDAIYFDAYEWEKPWVRGDSIAHIEFRRWADLMVIAPLSANALARVVNGVSDDLVTSVVRAWDATGLIDVGRPGVPLPYAGGTRKGIVVAPAMNTAMWEHPITKRQMELLSGEWAVSSGGWIEVLRPIEKELACGDSGSGAMRSWEEIASTIKERLELEG</sequence>
<dbReference type="Pfam" id="PF02441">
    <property type="entry name" value="Flavoprotein"/>
    <property type="match status" value="1"/>
</dbReference>
<dbReference type="InterPro" id="IPR003382">
    <property type="entry name" value="Flavoprotein"/>
</dbReference>
<dbReference type="InterPro" id="IPR036551">
    <property type="entry name" value="Flavin_trans-like"/>
</dbReference>